<dbReference type="InterPro" id="IPR000792">
    <property type="entry name" value="Tscrpt_reg_LuxR_C"/>
</dbReference>
<proteinExistence type="predicted"/>
<dbReference type="Gene3D" id="1.10.10.10">
    <property type="entry name" value="Winged helix-like DNA-binding domain superfamily/Winged helix DNA-binding domain"/>
    <property type="match status" value="1"/>
</dbReference>
<dbReference type="Proteomes" id="UP000234342">
    <property type="component" value="Unassembled WGS sequence"/>
</dbReference>
<dbReference type="PROSITE" id="PS50043">
    <property type="entry name" value="HTH_LUXR_2"/>
    <property type="match status" value="1"/>
</dbReference>
<dbReference type="InterPro" id="IPR016032">
    <property type="entry name" value="Sig_transdc_resp-reg_C-effctor"/>
</dbReference>
<dbReference type="InterPro" id="IPR036388">
    <property type="entry name" value="WH-like_DNA-bd_sf"/>
</dbReference>
<protein>
    <submittedName>
        <fullName evidence="2">ATP-, maltotriose- and DNA-dependent transcriptional regulator MalT</fullName>
    </submittedName>
</protein>
<feature type="domain" description="HTH luxR-type" evidence="1">
    <location>
        <begin position="683"/>
        <end position="748"/>
    </location>
</feature>
<dbReference type="SMART" id="SM00421">
    <property type="entry name" value="HTH_LUXR"/>
    <property type="match status" value="1"/>
</dbReference>
<dbReference type="Pfam" id="PF00196">
    <property type="entry name" value="GerE"/>
    <property type="match status" value="1"/>
</dbReference>
<dbReference type="EMBL" id="FXZE01000008">
    <property type="protein sequence ID" value="SMX88391.1"/>
    <property type="molecule type" value="Genomic_DNA"/>
</dbReference>
<gene>
    <name evidence="2" type="ORF">BANT10_02148</name>
</gene>
<dbReference type="GO" id="GO:0003677">
    <property type="term" value="F:DNA binding"/>
    <property type="evidence" value="ECO:0007669"/>
    <property type="project" value="InterPro"/>
</dbReference>
<dbReference type="PROSITE" id="PS00622">
    <property type="entry name" value="HTH_LUXR_1"/>
    <property type="match status" value="1"/>
</dbReference>
<accession>A0A2H1JLU4</accession>
<dbReference type="GO" id="GO:0006355">
    <property type="term" value="P:regulation of DNA-templated transcription"/>
    <property type="evidence" value="ECO:0007669"/>
    <property type="project" value="InterPro"/>
</dbReference>
<evidence type="ECO:0000259" key="1">
    <source>
        <dbReference type="PROSITE" id="PS50043"/>
    </source>
</evidence>
<evidence type="ECO:0000313" key="3">
    <source>
        <dbReference type="Proteomes" id="UP000234342"/>
    </source>
</evidence>
<reference evidence="3" key="1">
    <citation type="submission" date="2017-03" db="EMBL/GenBank/DDBJ databases">
        <authorList>
            <person name="Monnet C."/>
        </authorList>
    </citation>
    <scope>NUCLEOTIDE SEQUENCE [LARGE SCALE GENOMIC DNA]</scope>
    <source>
        <strain evidence="3">P10</strain>
    </source>
</reference>
<sequence>MIDQAVKKLSPVELQAKFDLDENEAQLIHTASGGWAPFAGAAVAAVQTTGRSLDELLGSAGLADFIVSQTTDDFSLPLSPSDQHALEVLSLLDGFDEGVAQVVFEVAAEHWMEPTWADVPTVLLRLQISGAVTVGPEESPWLVPLLIAAWARKRLVQEGLEGVSAAVERSLAEAFTAQLELASTPDSLLVDNALVLARRARAWELLDRIFLACGYSLFYRYHRSSVAAFAQLPAPALRTVPELEEVTTVATMVQEALLDAGPHSGANMNEWLREQVARLTAPGALRREYGPVDDTVGHSPGRTVPGDAGASSRFHTVMSEMAHLGAAGQHHEAAEAGAGWVSSGVVRRPRRIVRLHASIHSVLACEPGRALALLRSIEDEVKEDNVAGDFLGPAVMAWTALAAYLAGDHERADAMIVEFARLDVPPFVQEQSFRPAALVVEAYRSLDKLDLSAVEETMGRMRDYPEMGDLRYHVPIIERVLSQLVARSRSALLRSEESIDMHANGAGVTGGAAEMLVASRISMLISLGQLHRAEVLLETLSGISGVSQVLFARSELVAWRNDAAIRIAETQYYENHVDTRDRAELTGIKAAALLRVGDREAAYLAFLDLLELSVLLGTVLPIVRLPLVERQELLRMSAEEPIWHKIAEVLAPSSHSASRGSFDSESLTACMDKLSSLGEAVVGLVDFPMLGRREMTLLEKLDQGASVAEIARDLLLVQGTVKNNLSSLYQKLGVNGRDAAVTRARVLGYLGASGV</sequence>
<organism evidence="2 3">
    <name type="scientific">Brevibacterium antiquum</name>
    <dbReference type="NCBI Taxonomy" id="234835"/>
    <lineage>
        <taxon>Bacteria</taxon>
        <taxon>Bacillati</taxon>
        <taxon>Actinomycetota</taxon>
        <taxon>Actinomycetes</taxon>
        <taxon>Micrococcales</taxon>
        <taxon>Brevibacteriaceae</taxon>
        <taxon>Brevibacterium</taxon>
    </lineage>
</organism>
<evidence type="ECO:0000313" key="2">
    <source>
        <dbReference type="EMBL" id="SMX88391.1"/>
    </source>
</evidence>
<dbReference type="RefSeq" id="WP_101643519.1">
    <property type="nucleotide sequence ID" value="NZ_FXZE01000008.1"/>
</dbReference>
<dbReference type="AlphaFoldDB" id="A0A2H1JLU4"/>
<dbReference type="CDD" id="cd06170">
    <property type="entry name" value="LuxR_C_like"/>
    <property type="match status" value="1"/>
</dbReference>
<name>A0A2H1JLU4_9MICO</name>
<dbReference type="SUPFAM" id="SSF46894">
    <property type="entry name" value="C-terminal effector domain of the bipartite response regulators"/>
    <property type="match status" value="1"/>
</dbReference>
<keyword evidence="3" id="KW-1185">Reference proteome</keyword>